<protein>
    <submittedName>
        <fullName evidence="2">Uncharacterized protein</fullName>
    </submittedName>
</protein>
<sequence length="166" mass="18788">MADATSDEPSTSSTPITTKLRILAKPVPHRQQSHKSTVHSTAPLDHREAMRLQQEESERMNARRAAAQASRTAKEQRIMAGIPSGWHNLTQQEKNARIMAFMSFRPSESDEEYDEEDDDDLNDEDMESLLREDYEDGIKGQNILDPDELADLIQVQVGPDMDQNPP</sequence>
<name>A0A9P6AY49_9AGAM</name>
<dbReference type="OrthoDB" id="68090at2759"/>
<accession>A0A9P6AY49</accession>
<feature type="region of interest" description="Disordered" evidence="1">
    <location>
        <begin position="103"/>
        <end position="132"/>
    </location>
</feature>
<reference evidence="2" key="1">
    <citation type="journal article" date="2020" name="Nat. Commun.">
        <title>Large-scale genome sequencing of mycorrhizal fungi provides insights into the early evolution of symbiotic traits.</title>
        <authorList>
            <person name="Miyauchi S."/>
            <person name="Kiss E."/>
            <person name="Kuo A."/>
            <person name="Drula E."/>
            <person name="Kohler A."/>
            <person name="Sanchez-Garcia M."/>
            <person name="Morin E."/>
            <person name="Andreopoulos B."/>
            <person name="Barry K.W."/>
            <person name="Bonito G."/>
            <person name="Buee M."/>
            <person name="Carver A."/>
            <person name="Chen C."/>
            <person name="Cichocki N."/>
            <person name="Clum A."/>
            <person name="Culley D."/>
            <person name="Crous P.W."/>
            <person name="Fauchery L."/>
            <person name="Girlanda M."/>
            <person name="Hayes R.D."/>
            <person name="Keri Z."/>
            <person name="LaButti K."/>
            <person name="Lipzen A."/>
            <person name="Lombard V."/>
            <person name="Magnuson J."/>
            <person name="Maillard F."/>
            <person name="Murat C."/>
            <person name="Nolan M."/>
            <person name="Ohm R.A."/>
            <person name="Pangilinan J."/>
            <person name="Pereira M.F."/>
            <person name="Perotto S."/>
            <person name="Peter M."/>
            <person name="Pfister S."/>
            <person name="Riley R."/>
            <person name="Sitrit Y."/>
            <person name="Stielow J.B."/>
            <person name="Szollosi G."/>
            <person name="Zifcakova L."/>
            <person name="Stursova M."/>
            <person name="Spatafora J.W."/>
            <person name="Tedersoo L."/>
            <person name="Vaario L.M."/>
            <person name="Yamada A."/>
            <person name="Yan M."/>
            <person name="Wang P."/>
            <person name="Xu J."/>
            <person name="Bruns T."/>
            <person name="Baldrian P."/>
            <person name="Vilgalys R."/>
            <person name="Dunand C."/>
            <person name="Henrissat B."/>
            <person name="Grigoriev I.V."/>
            <person name="Hibbett D."/>
            <person name="Nagy L.G."/>
            <person name="Martin F.M."/>
        </authorList>
    </citation>
    <scope>NUCLEOTIDE SEQUENCE</scope>
    <source>
        <strain evidence="2">UP504</strain>
    </source>
</reference>
<comment type="caution">
    <text evidence="2">The sequence shown here is derived from an EMBL/GenBank/DDBJ whole genome shotgun (WGS) entry which is preliminary data.</text>
</comment>
<gene>
    <name evidence="2" type="ORF">BS47DRAFT_1361962</name>
</gene>
<feature type="region of interest" description="Disordered" evidence="1">
    <location>
        <begin position="24"/>
        <end position="75"/>
    </location>
</feature>
<evidence type="ECO:0000256" key="1">
    <source>
        <dbReference type="SAM" id="MobiDB-lite"/>
    </source>
</evidence>
<evidence type="ECO:0000313" key="2">
    <source>
        <dbReference type="EMBL" id="KAF9514159.1"/>
    </source>
</evidence>
<feature type="compositionally biased region" description="Acidic residues" evidence="1">
    <location>
        <begin position="109"/>
        <end position="127"/>
    </location>
</feature>
<feature type="compositionally biased region" description="Basic and acidic residues" evidence="1">
    <location>
        <begin position="44"/>
        <end position="61"/>
    </location>
</feature>
<dbReference type="EMBL" id="MU128964">
    <property type="protein sequence ID" value="KAF9514159.1"/>
    <property type="molecule type" value="Genomic_DNA"/>
</dbReference>
<feature type="compositionally biased region" description="Basic residues" evidence="1">
    <location>
        <begin position="27"/>
        <end position="37"/>
    </location>
</feature>
<organism evidence="2 3">
    <name type="scientific">Hydnum rufescens UP504</name>
    <dbReference type="NCBI Taxonomy" id="1448309"/>
    <lineage>
        <taxon>Eukaryota</taxon>
        <taxon>Fungi</taxon>
        <taxon>Dikarya</taxon>
        <taxon>Basidiomycota</taxon>
        <taxon>Agaricomycotina</taxon>
        <taxon>Agaricomycetes</taxon>
        <taxon>Cantharellales</taxon>
        <taxon>Hydnaceae</taxon>
        <taxon>Hydnum</taxon>
    </lineage>
</organism>
<evidence type="ECO:0000313" key="3">
    <source>
        <dbReference type="Proteomes" id="UP000886523"/>
    </source>
</evidence>
<dbReference type="Proteomes" id="UP000886523">
    <property type="component" value="Unassembled WGS sequence"/>
</dbReference>
<proteinExistence type="predicted"/>
<dbReference type="AlphaFoldDB" id="A0A9P6AY49"/>
<keyword evidence="3" id="KW-1185">Reference proteome</keyword>